<dbReference type="InterPro" id="IPR045357">
    <property type="entry name" value="Aminopeptidase_N-like_N"/>
</dbReference>
<dbReference type="GO" id="GO:0016285">
    <property type="term" value="F:alanyl aminopeptidase activity"/>
    <property type="evidence" value="ECO:0007669"/>
    <property type="project" value="UniProtKB-EC"/>
</dbReference>
<dbReference type="PANTHER" id="PTHR11533:SF174">
    <property type="entry name" value="PUROMYCIN-SENSITIVE AMINOPEPTIDASE-RELATED"/>
    <property type="match status" value="1"/>
</dbReference>
<dbReference type="Gene3D" id="1.10.390.10">
    <property type="entry name" value="Neutral Protease Domain 2"/>
    <property type="match status" value="1"/>
</dbReference>
<sequence>MIRRHALLPLILAPLVLAAPLAGQSSVSAAPDGMMQPGVSAELARRRAATLRDVRYGLELDVTAADSAPGRVRVGFVRAAEAGDLILDFRGPALGAVSVNDVPVADAEWRNGHLRIPAARLRAGENTVTAAFTARIAPAGASIIRADDTADGSRYLYTLLVPADANQLFPSFDQPDLKARFRVTITAPAGWKVLANGPGSPEPDGAVRRWTFAETEPISTYLAAFAAGPWRTWTSDDDGLPITLYARASRAGEVDADTLMQANRRAVRWLEGYFGVPFPFAKFDMLLAPAFPFGGMEHVGAVFYNESQFVFREAPTLNQQIGRKSTIYHEVAHQWFGDLVTMRWFDDLWLKEGFSTYMAARIQDELDPGSEAWKSFYLRNKPLAYATDQTSGTTPVWQDLPNLDLAKSNYGPIVYNKAPAILKQLNFMVGDSAFQAGLTVFLKRHAYGNATWRDLLAAVQETSGVPLEQFGEQYILRAGMPVVETRVEVRDGRIRGLTLHQRPARDLAGDPGGWWPGRVLVRLAYGGRRDTVIPVAFTGAVTEVREAAGLPAPEYVWSNEGDYGYGLFLLDSASARHVAQKVGSEPDGLRRAMLWGALWDEVREGRMDPAAFAATVLRDLPAETDEQIAGLNMGRAWTAIATYLPEARGAALSAQWERLLLARTADSRLGYGARKASLDWLAGTARTDEGRAVLREYLAGTRTFDGAAVRQPTRWSIVERLVSLGEREPARLISAEAARDTSAESPRRAFVAQAAVPSAASKAELFGRFLDDPALNEEWVTAAAGTFNVPSQADLTLPFLRRSLDRLVWIRDNRRIFFLPRWISSFVGGQSSPEALAVVDRYLAENPDLPLDVRRKLLQSRDELERTVRIRAAAQQSR</sequence>
<protein>
    <recommendedName>
        <fullName evidence="5">Aminopeptidase N</fullName>
        <ecNumber evidence="4">3.4.11.2</ecNumber>
    </recommendedName>
</protein>
<dbReference type="PANTHER" id="PTHR11533">
    <property type="entry name" value="PROTEASE M1 ZINC METALLOPROTEASE"/>
    <property type="match status" value="1"/>
</dbReference>
<comment type="catalytic activity">
    <reaction evidence="1">
        <text>Release of an N-terminal amino acid, Xaa-|-Yaa- from a peptide, amide or arylamide. Xaa is preferably Ala, but may be most amino acids including Pro (slow action). When a terminal hydrophobic residue is followed by a prolyl residue, the two may be released as an intact Xaa-Pro dipeptide.</text>
        <dbReference type="EC" id="3.4.11.2"/>
    </reaction>
</comment>
<keyword evidence="9 16" id="KW-0378">Hydrolase</keyword>
<gene>
    <name evidence="16" type="ORF">HNQ61_002227</name>
</gene>
<name>A0A841GXY7_9BACT</name>
<dbReference type="GO" id="GO:0043171">
    <property type="term" value="P:peptide catabolic process"/>
    <property type="evidence" value="ECO:0007669"/>
    <property type="project" value="TreeGrafter"/>
</dbReference>
<dbReference type="InterPro" id="IPR042097">
    <property type="entry name" value="Aminopeptidase_N-like_N_sf"/>
</dbReference>
<dbReference type="Pfam" id="PF17900">
    <property type="entry name" value="Peptidase_M1_N"/>
    <property type="match status" value="1"/>
</dbReference>
<dbReference type="Pfam" id="PF01433">
    <property type="entry name" value="Peptidase_M1"/>
    <property type="match status" value="1"/>
</dbReference>
<evidence type="ECO:0000256" key="3">
    <source>
        <dbReference type="ARBA" id="ARBA00010136"/>
    </source>
</evidence>
<dbReference type="Gene3D" id="2.60.40.1730">
    <property type="entry name" value="tricorn interacting facor f3 domain"/>
    <property type="match status" value="1"/>
</dbReference>
<dbReference type="GO" id="GO:0008270">
    <property type="term" value="F:zinc ion binding"/>
    <property type="evidence" value="ECO:0007669"/>
    <property type="project" value="InterPro"/>
</dbReference>
<feature type="domain" description="Aminopeptidase N-like N-terminal" evidence="15">
    <location>
        <begin position="114"/>
        <end position="222"/>
    </location>
</feature>
<feature type="chain" id="PRO_5032900743" description="Aminopeptidase N" evidence="12">
    <location>
        <begin position="19"/>
        <end position="878"/>
    </location>
</feature>
<accession>A0A841GXY7</accession>
<proteinExistence type="inferred from homology"/>
<dbReference type="Proteomes" id="UP000582837">
    <property type="component" value="Unassembled WGS sequence"/>
</dbReference>
<keyword evidence="7" id="KW-0645">Protease</keyword>
<dbReference type="AlphaFoldDB" id="A0A841GXY7"/>
<dbReference type="Pfam" id="PF11838">
    <property type="entry name" value="ERAP1_C"/>
    <property type="match status" value="1"/>
</dbReference>
<dbReference type="RefSeq" id="WP_205761444.1">
    <property type="nucleotide sequence ID" value="NZ_JABDTL010000001.1"/>
</dbReference>
<dbReference type="SUPFAM" id="SSF63737">
    <property type="entry name" value="Leukotriene A4 hydrolase N-terminal domain"/>
    <property type="match status" value="1"/>
</dbReference>
<keyword evidence="17" id="KW-1185">Reference proteome</keyword>
<dbReference type="GO" id="GO:0042277">
    <property type="term" value="F:peptide binding"/>
    <property type="evidence" value="ECO:0007669"/>
    <property type="project" value="TreeGrafter"/>
</dbReference>
<keyword evidence="12" id="KW-0732">Signal</keyword>
<evidence type="ECO:0000259" key="14">
    <source>
        <dbReference type="Pfam" id="PF11838"/>
    </source>
</evidence>
<dbReference type="CDD" id="cd09602">
    <property type="entry name" value="M1_APN"/>
    <property type="match status" value="1"/>
</dbReference>
<evidence type="ECO:0000313" key="16">
    <source>
        <dbReference type="EMBL" id="MBB6070606.1"/>
    </source>
</evidence>
<evidence type="ECO:0000256" key="6">
    <source>
        <dbReference type="ARBA" id="ARBA00022438"/>
    </source>
</evidence>
<evidence type="ECO:0000259" key="15">
    <source>
        <dbReference type="Pfam" id="PF17900"/>
    </source>
</evidence>
<evidence type="ECO:0000313" key="17">
    <source>
        <dbReference type="Proteomes" id="UP000582837"/>
    </source>
</evidence>
<evidence type="ECO:0000256" key="5">
    <source>
        <dbReference type="ARBA" id="ARBA00015611"/>
    </source>
</evidence>
<feature type="signal peptide" evidence="12">
    <location>
        <begin position="1"/>
        <end position="18"/>
    </location>
</feature>
<evidence type="ECO:0000256" key="10">
    <source>
        <dbReference type="ARBA" id="ARBA00022833"/>
    </source>
</evidence>
<evidence type="ECO:0000256" key="7">
    <source>
        <dbReference type="ARBA" id="ARBA00022670"/>
    </source>
</evidence>
<evidence type="ECO:0000256" key="1">
    <source>
        <dbReference type="ARBA" id="ARBA00000098"/>
    </source>
</evidence>
<comment type="similarity">
    <text evidence="3">Belongs to the peptidase M1 family.</text>
</comment>
<dbReference type="GO" id="GO:0005737">
    <property type="term" value="C:cytoplasm"/>
    <property type="evidence" value="ECO:0007669"/>
    <property type="project" value="TreeGrafter"/>
</dbReference>
<dbReference type="PRINTS" id="PR00756">
    <property type="entry name" value="ALADIPTASE"/>
</dbReference>
<keyword evidence="6 16" id="KW-0031">Aminopeptidase</keyword>
<keyword evidence="10" id="KW-0862">Zinc</keyword>
<feature type="domain" description="ERAP1-like C-terminal" evidence="14">
    <location>
        <begin position="558"/>
        <end position="866"/>
    </location>
</feature>
<evidence type="ECO:0000256" key="12">
    <source>
        <dbReference type="SAM" id="SignalP"/>
    </source>
</evidence>
<dbReference type="InterPro" id="IPR050344">
    <property type="entry name" value="Peptidase_M1_aminopeptidases"/>
</dbReference>
<evidence type="ECO:0000256" key="2">
    <source>
        <dbReference type="ARBA" id="ARBA00001947"/>
    </source>
</evidence>
<evidence type="ECO:0000256" key="4">
    <source>
        <dbReference type="ARBA" id="ARBA00012564"/>
    </source>
</evidence>
<evidence type="ECO:0000259" key="13">
    <source>
        <dbReference type="Pfam" id="PF01433"/>
    </source>
</evidence>
<dbReference type="InterPro" id="IPR001930">
    <property type="entry name" value="Peptidase_M1"/>
</dbReference>
<keyword evidence="8" id="KW-0479">Metal-binding</keyword>
<evidence type="ECO:0000256" key="9">
    <source>
        <dbReference type="ARBA" id="ARBA00022801"/>
    </source>
</evidence>
<dbReference type="EMBL" id="JACHIA010000005">
    <property type="protein sequence ID" value="MBB6070606.1"/>
    <property type="molecule type" value="Genomic_DNA"/>
</dbReference>
<keyword evidence="11" id="KW-0482">Metalloprotease</keyword>
<dbReference type="GO" id="GO:0016020">
    <property type="term" value="C:membrane"/>
    <property type="evidence" value="ECO:0007669"/>
    <property type="project" value="TreeGrafter"/>
</dbReference>
<dbReference type="InterPro" id="IPR027268">
    <property type="entry name" value="Peptidase_M4/M1_CTD_sf"/>
</dbReference>
<dbReference type="GO" id="GO:0006508">
    <property type="term" value="P:proteolysis"/>
    <property type="evidence" value="ECO:0007669"/>
    <property type="project" value="UniProtKB-KW"/>
</dbReference>
<dbReference type="GO" id="GO:0005615">
    <property type="term" value="C:extracellular space"/>
    <property type="evidence" value="ECO:0007669"/>
    <property type="project" value="TreeGrafter"/>
</dbReference>
<dbReference type="SUPFAM" id="SSF55486">
    <property type="entry name" value="Metalloproteases ('zincins'), catalytic domain"/>
    <property type="match status" value="1"/>
</dbReference>
<dbReference type="InterPro" id="IPR014782">
    <property type="entry name" value="Peptidase_M1_dom"/>
</dbReference>
<dbReference type="GO" id="GO:0070006">
    <property type="term" value="F:metalloaminopeptidase activity"/>
    <property type="evidence" value="ECO:0007669"/>
    <property type="project" value="TreeGrafter"/>
</dbReference>
<evidence type="ECO:0000256" key="11">
    <source>
        <dbReference type="ARBA" id="ARBA00023049"/>
    </source>
</evidence>
<comment type="cofactor">
    <cofactor evidence="2">
        <name>Zn(2+)</name>
        <dbReference type="ChEBI" id="CHEBI:29105"/>
    </cofactor>
</comment>
<dbReference type="InterPro" id="IPR024571">
    <property type="entry name" value="ERAP1-like_C_dom"/>
</dbReference>
<dbReference type="EC" id="3.4.11.2" evidence="4"/>
<feature type="domain" description="Peptidase M1 membrane alanine aminopeptidase" evidence="13">
    <location>
        <begin position="261"/>
        <end position="474"/>
    </location>
</feature>
<evidence type="ECO:0000256" key="8">
    <source>
        <dbReference type="ARBA" id="ARBA00022723"/>
    </source>
</evidence>
<organism evidence="16 17">
    <name type="scientific">Longimicrobium terrae</name>
    <dbReference type="NCBI Taxonomy" id="1639882"/>
    <lineage>
        <taxon>Bacteria</taxon>
        <taxon>Pseudomonadati</taxon>
        <taxon>Gemmatimonadota</taxon>
        <taxon>Longimicrobiia</taxon>
        <taxon>Longimicrobiales</taxon>
        <taxon>Longimicrobiaceae</taxon>
        <taxon>Longimicrobium</taxon>
    </lineage>
</organism>
<comment type="caution">
    <text evidence="16">The sequence shown here is derived from an EMBL/GenBank/DDBJ whole genome shotgun (WGS) entry which is preliminary data.</text>
</comment>
<reference evidence="16 17" key="1">
    <citation type="submission" date="2020-08" db="EMBL/GenBank/DDBJ databases">
        <title>Genomic Encyclopedia of Type Strains, Phase IV (KMG-IV): sequencing the most valuable type-strain genomes for metagenomic binning, comparative biology and taxonomic classification.</title>
        <authorList>
            <person name="Goeker M."/>
        </authorList>
    </citation>
    <scope>NUCLEOTIDE SEQUENCE [LARGE SCALE GENOMIC DNA]</scope>
    <source>
        <strain evidence="16 17">DSM 29007</strain>
    </source>
</reference>